<dbReference type="KEGG" id="mama:GII36_04815"/>
<dbReference type="EMBL" id="CP045921">
    <property type="protein sequence ID" value="QHN43142.1"/>
    <property type="molecule type" value="Genomic_DNA"/>
</dbReference>
<keyword evidence="3" id="KW-1185">Reference proteome</keyword>
<name>A0A857MNH9_9BACT</name>
<evidence type="ECO:0000313" key="3">
    <source>
        <dbReference type="Proteomes" id="UP001059824"/>
    </source>
</evidence>
<organism evidence="2 3">
    <name type="scientific">Candidatus Mycosynbacter amalyticus</name>
    <dbReference type="NCBI Taxonomy" id="2665156"/>
    <lineage>
        <taxon>Bacteria</taxon>
        <taxon>Candidatus Saccharimonadota</taxon>
        <taxon>Candidatus Saccharimonadota incertae sedis</taxon>
        <taxon>Candidatus Mycosynbacter</taxon>
    </lineage>
</organism>
<accession>A0A857MNH9</accession>
<dbReference type="Proteomes" id="UP001059824">
    <property type="component" value="Chromosome"/>
</dbReference>
<evidence type="ECO:0000256" key="1">
    <source>
        <dbReference type="SAM" id="Phobius"/>
    </source>
</evidence>
<dbReference type="RefSeq" id="WP_260763030.1">
    <property type="nucleotide sequence ID" value="NZ_CP045921.1"/>
</dbReference>
<reference evidence="2" key="1">
    <citation type="journal article" date="2021" name="Nat. Microbiol.">
        <title>Cocultivation of an ultrasmall environmental parasitic bacterium with lytic ability against bacteria associated with wastewater foams.</title>
        <authorList>
            <person name="Batinovic S."/>
            <person name="Rose J.J.A."/>
            <person name="Ratcliffe J."/>
            <person name="Seviour R.J."/>
            <person name="Petrovski S."/>
        </authorList>
    </citation>
    <scope>NUCLEOTIDE SEQUENCE</scope>
    <source>
        <strain evidence="2">JR1</strain>
    </source>
</reference>
<evidence type="ECO:0000313" key="2">
    <source>
        <dbReference type="EMBL" id="QHN43142.1"/>
    </source>
</evidence>
<dbReference type="AlphaFoldDB" id="A0A857MNH9"/>
<keyword evidence="1" id="KW-0812">Transmembrane</keyword>
<keyword evidence="1" id="KW-1133">Transmembrane helix</keyword>
<evidence type="ECO:0008006" key="4">
    <source>
        <dbReference type="Google" id="ProtNLM"/>
    </source>
</evidence>
<sequence length="198" mass="21054">MNHRLRSVKLYVAQHTQCLLTMLFAIVLLAAGMGLVVWFAHTTAPKVVYDPTNACKLFTTEEATDLLGSATIQSVDDAPVVSRNTAVSKCGYTDGNHDQNQMVVAAIIVRSGINDDGVLENKRDFVKSQPRGATEVVQGVGDAAFFNTSNGQLSVLDGRDWLILSYGVGADPSSNTKDQALKLADIVVPSGAGTVPAF</sequence>
<proteinExistence type="predicted"/>
<keyword evidence="1" id="KW-0472">Membrane</keyword>
<feature type="transmembrane region" description="Helical" evidence="1">
    <location>
        <begin position="20"/>
        <end position="40"/>
    </location>
</feature>
<gene>
    <name evidence="2" type="ORF">GII36_04815</name>
</gene>
<protein>
    <recommendedName>
        <fullName evidence="4">DUF3558 domain-containing protein</fullName>
    </recommendedName>
</protein>